<keyword evidence="3" id="KW-1185">Reference proteome</keyword>
<protein>
    <submittedName>
        <fullName evidence="2">Uncharacterized protein</fullName>
    </submittedName>
</protein>
<proteinExistence type="predicted"/>
<dbReference type="AlphaFoldDB" id="A0A196SGN8"/>
<evidence type="ECO:0000313" key="2">
    <source>
        <dbReference type="EMBL" id="OAO16225.1"/>
    </source>
</evidence>
<gene>
    <name evidence="2" type="ORF">AV274_2050</name>
</gene>
<dbReference type="OrthoDB" id="204415at2759"/>
<evidence type="ECO:0000313" key="3">
    <source>
        <dbReference type="Proteomes" id="UP000078348"/>
    </source>
</evidence>
<feature type="coiled-coil region" evidence="1">
    <location>
        <begin position="99"/>
        <end position="194"/>
    </location>
</feature>
<feature type="coiled-coil region" evidence="1">
    <location>
        <begin position="36"/>
        <end position="63"/>
    </location>
</feature>
<organism evidence="2 3">
    <name type="scientific">Blastocystis sp. subtype 1 (strain ATCC 50177 / NandII)</name>
    <dbReference type="NCBI Taxonomy" id="478820"/>
    <lineage>
        <taxon>Eukaryota</taxon>
        <taxon>Sar</taxon>
        <taxon>Stramenopiles</taxon>
        <taxon>Bigyra</taxon>
        <taxon>Opalozoa</taxon>
        <taxon>Opalinata</taxon>
        <taxon>Blastocystidae</taxon>
        <taxon>Blastocystis</taxon>
    </lineage>
</organism>
<dbReference type="EMBL" id="LXWW01000093">
    <property type="protein sequence ID" value="OAO16225.1"/>
    <property type="molecule type" value="Genomic_DNA"/>
</dbReference>
<comment type="caution">
    <text evidence="2">The sequence shown here is derived from an EMBL/GenBank/DDBJ whole genome shotgun (WGS) entry which is preliminary data.</text>
</comment>
<sequence length="311" mass="36015">MRDLNSRRKEITTETMIEEILRLIKTYGLDEFTPMIQTIQLQYKNIQDQISLYKEQLHRYEGDGRQAVIAQKRAKVMQSFKEEESMIQSEIHSYEQTIATYIRKQLATLRQEQESLERELASVQSVLSRYEDLQKQNQRLVDAIASEKDKLNALREERRRTLDNVLTDDEATELEKKRAELDASERDEAALMVELEGLLKGKDTSLSLNSSLQSEDVETQIKRLEKRHLLMRHVCEEYVTEGKECGNSVAIAMEILFRNGGDMLLSDLKNEMKKVIQGNPSAVLSTIYSLVGNQIIRIDRSTKEQRVICLV</sequence>
<keyword evidence="1" id="KW-0175">Coiled coil</keyword>
<dbReference type="SUPFAM" id="SSF58100">
    <property type="entry name" value="Bacterial hemolysins"/>
    <property type="match status" value="1"/>
</dbReference>
<name>A0A196SGN8_BLAHN</name>
<reference evidence="2 3" key="1">
    <citation type="submission" date="2016-05" db="EMBL/GenBank/DDBJ databases">
        <title>Nuclear genome of Blastocystis sp. subtype 1 NandII.</title>
        <authorList>
            <person name="Gentekaki E."/>
            <person name="Curtis B."/>
            <person name="Stairs C."/>
            <person name="Eme L."/>
            <person name="Herman E."/>
            <person name="Klimes V."/>
            <person name="Arias M.C."/>
            <person name="Elias M."/>
            <person name="Hilliou F."/>
            <person name="Klute M."/>
            <person name="Malik S.-B."/>
            <person name="Pightling A."/>
            <person name="Rachubinski R."/>
            <person name="Salas D."/>
            <person name="Schlacht A."/>
            <person name="Suga H."/>
            <person name="Archibald J."/>
            <person name="Ball S.G."/>
            <person name="Clark G."/>
            <person name="Dacks J."/>
            <person name="Van Der Giezen M."/>
            <person name="Tsaousis A."/>
            <person name="Roger A."/>
        </authorList>
    </citation>
    <scope>NUCLEOTIDE SEQUENCE [LARGE SCALE GENOMIC DNA]</scope>
    <source>
        <strain evidence="3">ATCC 50177 / NandII</strain>
    </source>
</reference>
<evidence type="ECO:0000256" key="1">
    <source>
        <dbReference type="SAM" id="Coils"/>
    </source>
</evidence>
<dbReference type="Proteomes" id="UP000078348">
    <property type="component" value="Unassembled WGS sequence"/>
</dbReference>
<accession>A0A196SGN8</accession>